<dbReference type="RefSeq" id="WP_388110445.1">
    <property type="nucleotide sequence ID" value="NZ_JBIAHM010000010.1"/>
</dbReference>
<reference evidence="1 2" key="1">
    <citation type="submission" date="2024-10" db="EMBL/GenBank/DDBJ databases">
        <title>The Natural Products Discovery Center: Release of the First 8490 Sequenced Strains for Exploring Actinobacteria Biosynthetic Diversity.</title>
        <authorList>
            <person name="Kalkreuter E."/>
            <person name="Kautsar S.A."/>
            <person name="Yang D."/>
            <person name="Bader C.D."/>
            <person name="Teijaro C.N."/>
            <person name="Fluegel L."/>
            <person name="Davis C.M."/>
            <person name="Simpson J.R."/>
            <person name="Lauterbach L."/>
            <person name="Steele A.D."/>
            <person name="Gui C."/>
            <person name="Meng S."/>
            <person name="Li G."/>
            <person name="Viehrig K."/>
            <person name="Ye F."/>
            <person name="Su P."/>
            <person name="Kiefer A.F."/>
            <person name="Nichols A."/>
            <person name="Cepeda A.J."/>
            <person name="Yan W."/>
            <person name="Fan B."/>
            <person name="Jiang Y."/>
            <person name="Adhikari A."/>
            <person name="Zheng C.-J."/>
            <person name="Schuster L."/>
            <person name="Cowan T.M."/>
            <person name="Smanski M.J."/>
            <person name="Chevrette M.G."/>
            <person name="De Carvalho L.P.S."/>
            <person name="Shen B."/>
        </authorList>
    </citation>
    <scope>NUCLEOTIDE SEQUENCE [LARGE SCALE GENOMIC DNA]</scope>
    <source>
        <strain evidence="1 2">NPDC006488</strain>
    </source>
</reference>
<evidence type="ECO:0000313" key="2">
    <source>
        <dbReference type="Proteomes" id="UP001601303"/>
    </source>
</evidence>
<dbReference type="SUPFAM" id="SSF48452">
    <property type="entry name" value="TPR-like"/>
    <property type="match status" value="2"/>
</dbReference>
<evidence type="ECO:0008006" key="3">
    <source>
        <dbReference type="Google" id="ProtNLM"/>
    </source>
</evidence>
<proteinExistence type="predicted"/>
<dbReference type="InterPro" id="IPR011990">
    <property type="entry name" value="TPR-like_helical_dom_sf"/>
</dbReference>
<dbReference type="EMBL" id="JBIAHM010000010">
    <property type="protein sequence ID" value="MFE9602510.1"/>
    <property type="molecule type" value="Genomic_DNA"/>
</dbReference>
<comment type="caution">
    <text evidence="1">The sequence shown here is derived from an EMBL/GenBank/DDBJ whole genome shotgun (WGS) entry which is preliminary data.</text>
</comment>
<sequence>MGPVRMLLPLLRATARLAPGPGVPLLGAALLHCAVPGWALLHPPPPARRSAWAQEAVALYRPEAEQTRPEQRHLDALSRALVVHAHTLVPAERYAEAGTVVDAALSVPGARMSPALTACALHARAQALVFGGRAEEAQEPARECVRLYRGSPPPARRDRSLGALPVALRTQGLAFAVVGRTAESVAVYLECAALLRAVSVRQLSRFLRLWAQVLVELSGGLRALGRYEEALALEPEAKDAVYGMIARFYPELVLPLRVRLLTNLAYCHSVTGSPAAARTLAEEAVSEARELADQPELLAEALRCLALVLDELAAYEEQLTTLTELAGLYTRLAADRPEAFEPLLADTLDDLARCHRRGGDHLKAVADTERAVAVYRRVGRHEDQLARILANLSIRQQSADDAGSAVSSAREAVALTRRLAESDSETHGPLTARRLRVLAQALGLAGDHTAAVAHYEEAEAVLRELIGIPGVDAELAVTLSALAVALDTEVQDRLAAGRPDGAVAALRSLFDLTRRTDARDVHARCVIAFAQARAERPDDIDVVRAWERVVGEPYPTFVYRRTDTRGRGAKPAAR</sequence>
<dbReference type="SMART" id="SM00028">
    <property type="entry name" value="TPR"/>
    <property type="match status" value="4"/>
</dbReference>
<organism evidence="1 2">
    <name type="scientific">Streptomyces hokutonensis</name>
    <dbReference type="NCBI Taxonomy" id="1306990"/>
    <lineage>
        <taxon>Bacteria</taxon>
        <taxon>Bacillati</taxon>
        <taxon>Actinomycetota</taxon>
        <taxon>Actinomycetes</taxon>
        <taxon>Kitasatosporales</taxon>
        <taxon>Streptomycetaceae</taxon>
        <taxon>Streptomyces</taxon>
    </lineage>
</organism>
<keyword evidence="2" id="KW-1185">Reference proteome</keyword>
<dbReference type="Gene3D" id="1.25.40.10">
    <property type="entry name" value="Tetratricopeptide repeat domain"/>
    <property type="match status" value="3"/>
</dbReference>
<protein>
    <recommendedName>
        <fullName evidence="3">Tetratricopeptide repeat protein</fullName>
    </recommendedName>
</protein>
<dbReference type="PANTHER" id="PTHR19959:SF119">
    <property type="entry name" value="FUNGAL LIPASE-LIKE DOMAIN-CONTAINING PROTEIN"/>
    <property type="match status" value="1"/>
</dbReference>
<accession>A0ABW6MCM5</accession>
<dbReference type="PANTHER" id="PTHR19959">
    <property type="entry name" value="KINESIN LIGHT CHAIN"/>
    <property type="match status" value="1"/>
</dbReference>
<gene>
    <name evidence="1" type="ORF">ACFYNQ_28595</name>
</gene>
<name>A0ABW6MCM5_9ACTN</name>
<dbReference type="InterPro" id="IPR019734">
    <property type="entry name" value="TPR_rpt"/>
</dbReference>
<dbReference type="Proteomes" id="UP001601303">
    <property type="component" value="Unassembled WGS sequence"/>
</dbReference>
<evidence type="ECO:0000313" key="1">
    <source>
        <dbReference type="EMBL" id="MFE9602510.1"/>
    </source>
</evidence>